<accession>A0A7Z8YDV1</accession>
<name>A0A7Z8YDV1_CAPOC</name>
<dbReference type="EMBL" id="UYIQ01000001">
    <property type="protein sequence ID" value="VDG82508.1"/>
    <property type="molecule type" value="Genomic_DNA"/>
</dbReference>
<protein>
    <submittedName>
        <fullName evidence="1">Uncharacterized protein</fullName>
    </submittedName>
</protein>
<dbReference type="Proteomes" id="UP000276733">
    <property type="component" value="Unassembled WGS sequence"/>
</dbReference>
<evidence type="ECO:0000313" key="2">
    <source>
        <dbReference type="Proteomes" id="UP000276733"/>
    </source>
</evidence>
<gene>
    <name evidence="1" type="ORF">NCTC11458_01818</name>
</gene>
<reference evidence="1 2" key="1">
    <citation type="submission" date="2018-11" db="EMBL/GenBank/DDBJ databases">
        <authorList>
            <consortium name="Pathogen Informatics"/>
        </authorList>
    </citation>
    <scope>NUCLEOTIDE SEQUENCE [LARGE SCALE GENOMIC DNA]</scope>
    <source>
        <strain evidence="1 2">NCTC11458</strain>
    </source>
</reference>
<sequence>MGTLNRLQQTQYDYDTVKIRIIETEEKGQQEEFC</sequence>
<organism evidence="1 2">
    <name type="scientific">Capnocytophaga ochracea</name>
    <dbReference type="NCBI Taxonomy" id="1018"/>
    <lineage>
        <taxon>Bacteria</taxon>
        <taxon>Pseudomonadati</taxon>
        <taxon>Bacteroidota</taxon>
        <taxon>Flavobacteriia</taxon>
        <taxon>Flavobacteriales</taxon>
        <taxon>Flavobacteriaceae</taxon>
        <taxon>Capnocytophaga</taxon>
    </lineage>
</organism>
<proteinExistence type="predicted"/>
<comment type="caution">
    <text evidence="1">The sequence shown here is derived from an EMBL/GenBank/DDBJ whole genome shotgun (WGS) entry which is preliminary data.</text>
</comment>
<dbReference type="AlphaFoldDB" id="A0A7Z8YDV1"/>
<evidence type="ECO:0000313" key="1">
    <source>
        <dbReference type="EMBL" id="VDG82508.1"/>
    </source>
</evidence>